<dbReference type="PANTHER" id="PTHR45266">
    <property type="entry name" value="OXALOACETATE DECARBOXYLASE ALPHA CHAIN"/>
    <property type="match status" value="1"/>
</dbReference>
<keyword evidence="3" id="KW-0444">Lipid biosynthesis</keyword>
<reference evidence="5 6" key="1">
    <citation type="journal article" date="2013" name="J. Mol. Microbiol. Biotechnol.">
        <title>Analysis of the Complete Genomes of Acholeplasma brassicae , A. palmae and A. laidlawii and Their Comparison to the Obligate Parasites from ' Candidatus Phytoplasma'.</title>
        <authorList>
            <person name="Kube M."/>
            <person name="Siewert C."/>
            <person name="Migdoll A.M."/>
            <person name="Duduk B."/>
            <person name="Holz S."/>
            <person name="Rabus R."/>
            <person name="Seemuller E."/>
            <person name="Mitrovic J."/>
            <person name="Muller I."/>
            <person name="Buttner C."/>
            <person name="Reinhardt R."/>
        </authorList>
    </citation>
    <scope>NUCLEOTIDE SEQUENCE [LARGE SCALE GENOMIC DNA]</scope>
    <source>
        <strain evidence="6">0502</strain>
    </source>
</reference>
<dbReference type="CDD" id="cd06850">
    <property type="entry name" value="biotinyl_domain"/>
    <property type="match status" value="1"/>
</dbReference>
<evidence type="ECO:0000256" key="3">
    <source>
        <dbReference type="RuleBase" id="RU364072"/>
    </source>
</evidence>
<dbReference type="EMBL" id="FO681348">
    <property type="protein sequence ID" value="CCV65380.1"/>
    <property type="molecule type" value="Genomic_DNA"/>
</dbReference>
<gene>
    <name evidence="5" type="primary">accB</name>
    <name evidence="5" type="ORF">BN85303590</name>
</gene>
<dbReference type="GO" id="GO:0009317">
    <property type="term" value="C:acetyl-CoA carboxylase complex"/>
    <property type="evidence" value="ECO:0007669"/>
    <property type="project" value="InterPro"/>
</dbReference>
<proteinExistence type="predicted"/>
<dbReference type="GO" id="GO:0006633">
    <property type="term" value="P:fatty acid biosynthetic process"/>
    <property type="evidence" value="ECO:0007669"/>
    <property type="project" value="UniProtKB-UniPathway"/>
</dbReference>
<accession>U4KML5</accession>
<dbReference type="InterPro" id="IPR011053">
    <property type="entry name" value="Single_hybrid_motif"/>
</dbReference>
<dbReference type="FunFam" id="2.40.50.100:FF:000003">
    <property type="entry name" value="Acetyl-CoA carboxylase biotin carboxyl carrier protein"/>
    <property type="match status" value="1"/>
</dbReference>
<dbReference type="InterPro" id="IPR000089">
    <property type="entry name" value="Biotin_lipoyl"/>
</dbReference>
<keyword evidence="3" id="KW-0443">Lipid metabolism</keyword>
<dbReference type="OrthoDB" id="9811735at2"/>
<dbReference type="InterPro" id="IPR050709">
    <property type="entry name" value="Biotin_Carboxyl_Carrier/Decarb"/>
</dbReference>
<feature type="domain" description="Lipoyl-binding" evidence="4">
    <location>
        <begin position="68"/>
        <end position="144"/>
    </location>
</feature>
<dbReference type="Proteomes" id="UP000032737">
    <property type="component" value="Chromosome"/>
</dbReference>
<dbReference type="Pfam" id="PF00364">
    <property type="entry name" value="Biotin_lipoyl"/>
    <property type="match status" value="1"/>
</dbReference>
<dbReference type="NCBIfam" id="TIGR00531">
    <property type="entry name" value="BCCP"/>
    <property type="match status" value="1"/>
</dbReference>
<comment type="pathway">
    <text evidence="3">Lipid metabolism; fatty acid biosynthesis.</text>
</comment>
<dbReference type="SUPFAM" id="SSF51230">
    <property type="entry name" value="Single hybrid motif"/>
    <property type="match status" value="1"/>
</dbReference>
<sequence length="147" mass="16460">MTIKELQTIIKDIENSPLMSLELEMVDFKLKLSKNKVEYIEKTETINKPSNIETTTNKKETASEINTKETIKSPLVGTFYRSSTNNGTPYVEVGQKVKKGDVICIIEAMKIMNEITCPYDGVVKEFLVSNTDAVGFDQALMVIANES</sequence>
<dbReference type="KEGG" id="abra:BN85303590"/>
<evidence type="ECO:0000256" key="2">
    <source>
        <dbReference type="ARBA" id="ARBA00023267"/>
    </source>
</evidence>
<dbReference type="STRING" id="61635.BN85303590"/>
<keyword evidence="6" id="KW-1185">Reference proteome</keyword>
<comment type="function">
    <text evidence="3">This protein is a component of the acetyl coenzyme A carboxylase complex; first, biotin carboxylase catalyzes the carboxylation of the carrier protein and then the transcarboxylase transfers the carboxyl group to form malonyl-CoA.</text>
</comment>
<keyword evidence="2 3" id="KW-0092">Biotin</keyword>
<protein>
    <recommendedName>
        <fullName evidence="1 3">Biotin carboxyl carrier protein of acetyl-CoA carboxylase</fullName>
    </recommendedName>
</protein>
<evidence type="ECO:0000313" key="6">
    <source>
        <dbReference type="Proteomes" id="UP000032737"/>
    </source>
</evidence>
<dbReference type="RefSeq" id="WP_030004241.1">
    <property type="nucleotide sequence ID" value="NC_022549.1"/>
</dbReference>
<dbReference type="InterPro" id="IPR001249">
    <property type="entry name" value="AcCoA_biotinCC"/>
</dbReference>
<dbReference type="AlphaFoldDB" id="U4KML5"/>
<dbReference type="GO" id="GO:0003989">
    <property type="term" value="F:acetyl-CoA carboxylase activity"/>
    <property type="evidence" value="ECO:0007669"/>
    <property type="project" value="InterPro"/>
</dbReference>
<dbReference type="PRINTS" id="PR01071">
    <property type="entry name" value="ACOABIOTINCC"/>
</dbReference>
<evidence type="ECO:0000259" key="4">
    <source>
        <dbReference type="PROSITE" id="PS50968"/>
    </source>
</evidence>
<name>U4KML5_9MOLU</name>
<dbReference type="UniPathway" id="UPA00094"/>
<dbReference type="PROSITE" id="PS50968">
    <property type="entry name" value="BIOTINYL_LIPOYL"/>
    <property type="match status" value="1"/>
</dbReference>
<dbReference type="PANTHER" id="PTHR45266:SF3">
    <property type="entry name" value="OXALOACETATE DECARBOXYLASE ALPHA CHAIN"/>
    <property type="match status" value="1"/>
</dbReference>
<evidence type="ECO:0000313" key="5">
    <source>
        <dbReference type="EMBL" id="CCV65380.1"/>
    </source>
</evidence>
<keyword evidence="3" id="KW-0276">Fatty acid metabolism</keyword>
<dbReference type="Gene3D" id="2.40.50.100">
    <property type="match status" value="1"/>
</dbReference>
<dbReference type="HOGENOM" id="CLU_016733_3_2_14"/>
<organism evidence="5 6">
    <name type="scientific">Acholeplasma brassicae</name>
    <dbReference type="NCBI Taxonomy" id="61635"/>
    <lineage>
        <taxon>Bacteria</taxon>
        <taxon>Bacillati</taxon>
        <taxon>Mycoplasmatota</taxon>
        <taxon>Mollicutes</taxon>
        <taxon>Acholeplasmatales</taxon>
        <taxon>Acholeplasmataceae</taxon>
        <taxon>Acholeplasma</taxon>
    </lineage>
</organism>
<evidence type="ECO:0000256" key="1">
    <source>
        <dbReference type="ARBA" id="ARBA00017562"/>
    </source>
</evidence>
<keyword evidence="3" id="KW-0275">Fatty acid biosynthesis</keyword>